<evidence type="ECO:0000256" key="4">
    <source>
        <dbReference type="ARBA" id="ARBA00022764"/>
    </source>
</evidence>
<evidence type="ECO:0000313" key="8">
    <source>
        <dbReference type="Proteomes" id="UP000031977"/>
    </source>
</evidence>
<dbReference type="Pfam" id="PF07813">
    <property type="entry name" value="LTXXQ"/>
    <property type="match status" value="1"/>
</dbReference>
<organism evidence="7 8">
    <name type="scientific">Vibrio mytili</name>
    <dbReference type="NCBI Taxonomy" id="50718"/>
    <lineage>
        <taxon>Bacteria</taxon>
        <taxon>Pseudomonadati</taxon>
        <taxon>Pseudomonadota</taxon>
        <taxon>Gammaproteobacteria</taxon>
        <taxon>Vibrionales</taxon>
        <taxon>Vibrionaceae</taxon>
        <taxon>Vibrio</taxon>
    </lineage>
</organism>
<feature type="chain" id="PRO_5002173735" evidence="6">
    <location>
        <begin position="26"/>
        <end position="170"/>
    </location>
</feature>
<keyword evidence="3 6" id="KW-0732">Signal</keyword>
<dbReference type="STRING" id="50718.SU60_07460"/>
<feature type="region of interest" description="Disordered" evidence="5">
    <location>
        <begin position="62"/>
        <end position="89"/>
    </location>
</feature>
<dbReference type="OrthoDB" id="6105813at2"/>
<proteinExistence type="inferred from homology"/>
<evidence type="ECO:0000256" key="2">
    <source>
        <dbReference type="ARBA" id="ARBA00008441"/>
    </source>
</evidence>
<dbReference type="GO" id="GO:0051082">
    <property type="term" value="F:unfolded protein binding"/>
    <property type="evidence" value="ECO:0007669"/>
    <property type="project" value="TreeGrafter"/>
</dbReference>
<evidence type="ECO:0000256" key="3">
    <source>
        <dbReference type="ARBA" id="ARBA00022729"/>
    </source>
</evidence>
<dbReference type="Gene3D" id="1.20.120.1490">
    <property type="match status" value="1"/>
</dbReference>
<dbReference type="PIRSF" id="PIRSF034445">
    <property type="entry name" value="CpxP_Spy"/>
    <property type="match status" value="1"/>
</dbReference>
<comment type="subcellular location">
    <subcellularLocation>
        <location evidence="1">Periplasm</location>
    </subcellularLocation>
</comment>
<dbReference type="EMBL" id="JXOK01000022">
    <property type="protein sequence ID" value="KIN11404.1"/>
    <property type="molecule type" value="Genomic_DNA"/>
</dbReference>
<dbReference type="GO" id="GO:0030288">
    <property type="term" value="C:outer membrane-bounded periplasmic space"/>
    <property type="evidence" value="ECO:0007669"/>
    <property type="project" value="TreeGrafter"/>
</dbReference>
<evidence type="ECO:0000256" key="6">
    <source>
        <dbReference type="SAM" id="SignalP"/>
    </source>
</evidence>
<name>A0A0C3DJ12_9VIBR</name>
<sequence length="170" mass="19557">MKSTKKLLLAAVVLPLTLGTASVFAYGGKDHHKGPRDECGPGMERGIMRQLDLTDAQRDQLQSLRDTNRAERKGKNSADRETRRAERQAFHAKMQSLLLADNFDEAQATALAKEMVEKQTEHRVRMLEKRHQMLSVLTPEQKAEFVKLQNERRQECGEKMQKRMEKRQAN</sequence>
<dbReference type="CDD" id="cd09916">
    <property type="entry name" value="CpxP_like"/>
    <property type="match status" value="1"/>
</dbReference>
<reference evidence="7 8" key="1">
    <citation type="submission" date="2015-01" db="EMBL/GenBank/DDBJ databases">
        <title>Draft genome of Vibrio mytili type strain CAIM 528.</title>
        <authorList>
            <person name="Gonzalez-Castillo A."/>
            <person name="Gomez-Gil B."/>
            <person name="Enciso-Ibarra J."/>
        </authorList>
    </citation>
    <scope>NUCLEOTIDE SEQUENCE [LARGE SCALE GENOMIC DNA]</scope>
    <source>
        <strain evidence="7 8">CAIM 528</strain>
    </source>
</reference>
<comment type="similarity">
    <text evidence="2">Belongs to the CpxP/Spy family.</text>
</comment>
<evidence type="ECO:0000256" key="5">
    <source>
        <dbReference type="SAM" id="MobiDB-lite"/>
    </source>
</evidence>
<dbReference type="PANTHER" id="PTHR38102:SF1">
    <property type="entry name" value="PERIPLASMIC CHAPERONE SPY"/>
    <property type="match status" value="1"/>
</dbReference>
<keyword evidence="4" id="KW-0574">Periplasm</keyword>
<feature type="compositionally biased region" description="Basic and acidic residues" evidence="5">
    <location>
        <begin position="66"/>
        <end position="89"/>
    </location>
</feature>
<protein>
    <submittedName>
        <fullName evidence="7">Periplasmic repressor CpxP</fullName>
    </submittedName>
</protein>
<keyword evidence="8" id="KW-1185">Reference proteome</keyword>
<dbReference type="InterPro" id="IPR052211">
    <property type="entry name" value="Cpx_auxiliary_protein"/>
</dbReference>
<feature type="signal peptide" evidence="6">
    <location>
        <begin position="1"/>
        <end position="25"/>
    </location>
</feature>
<dbReference type="SMR" id="A0A0C3DJ12"/>
<evidence type="ECO:0000313" key="7">
    <source>
        <dbReference type="EMBL" id="KIN11404.1"/>
    </source>
</evidence>
<accession>A0A0C3DJ12</accession>
<dbReference type="PANTHER" id="PTHR38102">
    <property type="entry name" value="PERIPLASMIC CHAPERONE SPY"/>
    <property type="match status" value="1"/>
</dbReference>
<dbReference type="RefSeq" id="WP_041154967.1">
    <property type="nucleotide sequence ID" value="NZ_CBCRVP010000017.1"/>
</dbReference>
<gene>
    <name evidence="7" type="primary">cpxP</name>
    <name evidence="7" type="ORF">SU60_07460</name>
</gene>
<dbReference type="Proteomes" id="UP000031977">
    <property type="component" value="Unassembled WGS sequence"/>
</dbReference>
<dbReference type="NCBIfam" id="NF009391">
    <property type="entry name" value="PRK12750.1"/>
    <property type="match status" value="1"/>
</dbReference>
<dbReference type="AlphaFoldDB" id="A0A0C3DJ12"/>
<evidence type="ECO:0000256" key="1">
    <source>
        <dbReference type="ARBA" id="ARBA00004418"/>
    </source>
</evidence>
<dbReference type="InterPro" id="IPR012899">
    <property type="entry name" value="LTXXQ"/>
</dbReference>
<comment type="caution">
    <text evidence="7">The sequence shown here is derived from an EMBL/GenBank/DDBJ whole genome shotgun (WGS) entry which is preliminary data.</text>
</comment>